<gene>
    <name evidence="2" type="ORF">SAMN02745118_01095</name>
</gene>
<dbReference type="Gene3D" id="3.40.630.30">
    <property type="match status" value="1"/>
</dbReference>
<evidence type="ECO:0000313" key="3">
    <source>
        <dbReference type="Proteomes" id="UP000190625"/>
    </source>
</evidence>
<name>A0A1T4LEH9_9FIRM</name>
<dbReference type="RefSeq" id="WP_078809588.1">
    <property type="nucleotide sequence ID" value="NZ_FUWM01000008.1"/>
</dbReference>
<reference evidence="3" key="1">
    <citation type="submission" date="2017-02" db="EMBL/GenBank/DDBJ databases">
        <authorList>
            <person name="Varghese N."/>
            <person name="Submissions S."/>
        </authorList>
    </citation>
    <scope>NUCLEOTIDE SEQUENCE [LARGE SCALE GENOMIC DNA]</scope>
    <source>
        <strain evidence="3">ATCC BAA-73</strain>
    </source>
</reference>
<dbReference type="InterPro" id="IPR000182">
    <property type="entry name" value="GNAT_dom"/>
</dbReference>
<feature type="domain" description="N-acetyltransferase" evidence="1">
    <location>
        <begin position="6"/>
        <end position="148"/>
    </location>
</feature>
<sequence>MEWKINHFSELDTAELYEILKQRINVFVVEQDCPYPECDDKDFDSYHLYAAKGDKVVAYLRIILPGVSYEEASIGRVLVHREYRGNGLGRELMERAIEYIEEELQEDSIRLSAQEYLLDFYKSLGFKTVSDTYLEDGIPHVEMLYKSK</sequence>
<dbReference type="PANTHER" id="PTHR13355">
    <property type="entry name" value="GLUCOSAMINE 6-PHOSPHATE N-ACETYLTRANSFERASE"/>
    <property type="match status" value="1"/>
</dbReference>
<keyword evidence="3" id="KW-1185">Reference proteome</keyword>
<dbReference type="Pfam" id="PF13673">
    <property type="entry name" value="Acetyltransf_10"/>
    <property type="match status" value="1"/>
</dbReference>
<dbReference type="InterPro" id="IPR039143">
    <property type="entry name" value="GNPNAT1-like"/>
</dbReference>
<dbReference type="SUPFAM" id="SSF55729">
    <property type="entry name" value="Acyl-CoA N-acyltransferases (Nat)"/>
    <property type="match status" value="1"/>
</dbReference>
<dbReference type="STRING" id="142842.SAMN02745118_01095"/>
<dbReference type="EMBL" id="FUWM01000008">
    <property type="protein sequence ID" value="SJZ52884.1"/>
    <property type="molecule type" value="Genomic_DNA"/>
</dbReference>
<dbReference type="AlphaFoldDB" id="A0A1T4LEH9"/>
<organism evidence="2 3">
    <name type="scientific">Selenihalanaerobacter shriftii</name>
    <dbReference type="NCBI Taxonomy" id="142842"/>
    <lineage>
        <taxon>Bacteria</taxon>
        <taxon>Bacillati</taxon>
        <taxon>Bacillota</taxon>
        <taxon>Clostridia</taxon>
        <taxon>Halanaerobiales</taxon>
        <taxon>Halobacteroidaceae</taxon>
        <taxon>Selenihalanaerobacter</taxon>
    </lineage>
</organism>
<evidence type="ECO:0000313" key="2">
    <source>
        <dbReference type="EMBL" id="SJZ52884.1"/>
    </source>
</evidence>
<dbReference type="PANTHER" id="PTHR13355:SF11">
    <property type="entry name" value="GLUCOSAMINE 6-PHOSPHATE N-ACETYLTRANSFERASE"/>
    <property type="match status" value="1"/>
</dbReference>
<dbReference type="PROSITE" id="PS51186">
    <property type="entry name" value="GNAT"/>
    <property type="match status" value="1"/>
</dbReference>
<evidence type="ECO:0000259" key="1">
    <source>
        <dbReference type="PROSITE" id="PS51186"/>
    </source>
</evidence>
<protein>
    <submittedName>
        <fullName evidence="2">ElaA protein</fullName>
    </submittedName>
</protein>
<proteinExistence type="predicted"/>
<dbReference type="InterPro" id="IPR016181">
    <property type="entry name" value="Acyl_CoA_acyltransferase"/>
</dbReference>
<dbReference type="Proteomes" id="UP000190625">
    <property type="component" value="Unassembled WGS sequence"/>
</dbReference>
<dbReference type="OrthoDB" id="9796171at2"/>
<dbReference type="CDD" id="cd04301">
    <property type="entry name" value="NAT_SF"/>
    <property type="match status" value="1"/>
</dbReference>
<accession>A0A1T4LEH9</accession>
<dbReference type="GO" id="GO:0004343">
    <property type="term" value="F:glucosamine 6-phosphate N-acetyltransferase activity"/>
    <property type="evidence" value="ECO:0007669"/>
    <property type="project" value="TreeGrafter"/>
</dbReference>